<dbReference type="AlphaFoldDB" id="A0AAW2TNK4"/>
<dbReference type="EMBL" id="JACGWN010000014">
    <property type="protein sequence ID" value="KAL0406194.1"/>
    <property type="molecule type" value="Genomic_DNA"/>
</dbReference>
<dbReference type="InterPro" id="IPR025836">
    <property type="entry name" value="Zn_knuckle_CX2CX4HX4C"/>
</dbReference>
<name>A0AAW2TNK4_9LAMI</name>
<accession>A0AAW2TNK4</accession>
<proteinExistence type="predicted"/>
<reference evidence="2" key="1">
    <citation type="submission" date="2020-06" db="EMBL/GenBank/DDBJ databases">
        <authorList>
            <person name="Li T."/>
            <person name="Hu X."/>
            <person name="Zhang T."/>
            <person name="Song X."/>
            <person name="Zhang H."/>
            <person name="Dai N."/>
            <person name="Sheng W."/>
            <person name="Hou X."/>
            <person name="Wei L."/>
        </authorList>
    </citation>
    <scope>NUCLEOTIDE SEQUENCE</scope>
    <source>
        <strain evidence="2">KEN1</strain>
        <tissue evidence="2">Leaf</tissue>
    </source>
</reference>
<gene>
    <name evidence="2" type="ORF">Slati_3933300</name>
</gene>
<sequence length="115" mass="13328">MLKLNFSGGAKVRIRVSLDTRKPLTRALHIRLIGGDDEVMVMFIYERLPNFFYGCGVLGHIMRDCERHLDKVENWRMEDLPYGPWLRETIEVRFTFMVEGYGNKGSITTVGWAST</sequence>
<dbReference type="Pfam" id="PF14392">
    <property type="entry name" value="zf-CCHC_4"/>
    <property type="match status" value="1"/>
</dbReference>
<evidence type="ECO:0000313" key="2">
    <source>
        <dbReference type="EMBL" id="KAL0406194.1"/>
    </source>
</evidence>
<feature type="domain" description="Zinc knuckle CX2CX4HX4C" evidence="1">
    <location>
        <begin position="18"/>
        <end position="66"/>
    </location>
</feature>
<evidence type="ECO:0000259" key="1">
    <source>
        <dbReference type="Pfam" id="PF14392"/>
    </source>
</evidence>
<organism evidence="2">
    <name type="scientific">Sesamum latifolium</name>
    <dbReference type="NCBI Taxonomy" id="2727402"/>
    <lineage>
        <taxon>Eukaryota</taxon>
        <taxon>Viridiplantae</taxon>
        <taxon>Streptophyta</taxon>
        <taxon>Embryophyta</taxon>
        <taxon>Tracheophyta</taxon>
        <taxon>Spermatophyta</taxon>
        <taxon>Magnoliopsida</taxon>
        <taxon>eudicotyledons</taxon>
        <taxon>Gunneridae</taxon>
        <taxon>Pentapetalae</taxon>
        <taxon>asterids</taxon>
        <taxon>lamiids</taxon>
        <taxon>Lamiales</taxon>
        <taxon>Pedaliaceae</taxon>
        <taxon>Sesamum</taxon>
    </lineage>
</organism>
<comment type="caution">
    <text evidence="2">The sequence shown here is derived from an EMBL/GenBank/DDBJ whole genome shotgun (WGS) entry which is preliminary data.</text>
</comment>
<reference evidence="2" key="2">
    <citation type="journal article" date="2024" name="Plant">
        <title>Genomic evolution and insights into agronomic trait innovations of Sesamum species.</title>
        <authorList>
            <person name="Miao H."/>
            <person name="Wang L."/>
            <person name="Qu L."/>
            <person name="Liu H."/>
            <person name="Sun Y."/>
            <person name="Le M."/>
            <person name="Wang Q."/>
            <person name="Wei S."/>
            <person name="Zheng Y."/>
            <person name="Lin W."/>
            <person name="Duan Y."/>
            <person name="Cao H."/>
            <person name="Xiong S."/>
            <person name="Wang X."/>
            <person name="Wei L."/>
            <person name="Li C."/>
            <person name="Ma Q."/>
            <person name="Ju M."/>
            <person name="Zhao R."/>
            <person name="Li G."/>
            <person name="Mu C."/>
            <person name="Tian Q."/>
            <person name="Mei H."/>
            <person name="Zhang T."/>
            <person name="Gao T."/>
            <person name="Zhang H."/>
        </authorList>
    </citation>
    <scope>NUCLEOTIDE SEQUENCE</scope>
    <source>
        <strain evidence="2">KEN1</strain>
    </source>
</reference>
<protein>
    <recommendedName>
        <fullName evidence="1">Zinc knuckle CX2CX4HX4C domain-containing protein</fullName>
    </recommendedName>
</protein>